<feature type="transmembrane region" description="Helical" evidence="20">
    <location>
        <begin position="742"/>
        <end position="767"/>
    </location>
</feature>
<reference evidence="22 23" key="1">
    <citation type="submission" date="2020-08" db="EMBL/GenBank/DDBJ databases">
        <title>Genomic Encyclopedia of Type Strains, Phase III (KMG-III): the genomes of soil and plant-associated and newly described type strains.</title>
        <authorList>
            <person name="Whitman W."/>
        </authorList>
    </citation>
    <scope>NUCLEOTIDE SEQUENCE [LARGE SCALE GENOMIC DNA]</scope>
    <source>
        <strain evidence="22 23">CECT 3266</strain>
    </source>
</reference>
<dbReference type="NCBIfam" id="TIGR01524">
    <property type="entry name" value="ATPase-IIIB_Mg"/>
    <property type="match status" value="1"/>
</dbReference>
<evidence type="ECO:0000313" key="22">
    <source>
        <dbReference type="EMBL" id="MBB4891355.1"/>
    </source>
</evidence>
<dbReference type="InterPro" id="IPR001757">
    <property type="entry name" value="P_typ_ATPase"/>
</dbReference>
<keyword evidence="8" id="KW-0597">Phosphoprotein</keyword>
<dbReference type="InterPro" id="IPR044492">
    <property type="entry name" value="P_typ_ATPase_HD_dom"/>
</dbReference>
<accession>A0A7W7LJF1</accession>
<dbReference type="SUPFAM" id="SSF81653">
    <property type="entry name" value="Calcium ATPase, transduction domain A"/>
    <property type="match status" value="1"/>
</dbReference>
<dbReference type="InterPro" id="IPR008250">
    <property type="entry name" value="ATPase_P-typ_transduc_dom_A_sf"/>
</dbReference>
<protein>
    <recommendedName>
        <fullName evidence="5">Magnesium-transporting ATPase, P-type 1</fullName>
        <ecNumber evidence="4">7.2.2.14</ecNumber>
    </recommendedName>
    <alternativeName>
        <fullName evidence="16">Mg(2+) transport ATPase, P-type 1</fullName>
    </alternativeName>
</protein>
<dbReference type="InterPro" id="IPR059000">
    <property type="entry name" value="ATPase_P-type_domA"/>
</dbReference>
<dbReference type="Pfam" id="PF00690">
    <property type="entry name" value="Cation_ATPase_N"/>
    <property type="match status" value="1"/>
</dbReference>
<feature type="domain" description="Cation-transporting P-type ATPase N-terminal" evidence="21">
    <location>
        <begin position="12"/>
        <end position="85"/>
    </location>
</feature>
<evidence type="ECO:0000256" key="10">
    <source>
        <dbReference type="ARBA" id="ARBA00022741"/>
    </source>
</evidence>
<evidence type="ECO:0000256" key="1">
    <source>
        <dbReference type="ARBA" id="ARBA00003954"/>
    </source>
</evidence>
<feature type="transmembrane region" description="Helical" evidence="20">
    <location>
        <begin position="811"/>
        <end position="833"/>
    </location>
</feature>
<dbReference type="InterPro" id="IPR023298">
    <property type="entry name" value="ATPase_P-typ_TM_dom_sf"/>
</dbReference>
<evidence type="ECO:0000256" key="8">
    <source>
        <dbReference type="ARBA" id="ARBA00022553"/>
    </source>
</evidence>
<evidence type="ECO:0000256" key="14">
    <source>
        <dbReference type="ARBA" id="ARBA00022989"/>
    </source>
</evidence>
<organism evidence="22 23">
    <name type="scientific">Streptomyces olivoverticillatus</name>
    <dbReference type="NCBI Taxonomy" id="66427"/>
    <lineage>
        <taxon>Bacteria</taxon>
        <taxon>Bacillati</taxon>
        <taxon>Actinomycetota</taxon>
        <taxon>Actinomycetes</taxon>
        <taxon>Kitasatosporales</taxon>
        <taxon>Streptomycetaceae</taxon>
        <taxon>Streptomyces</taxon>
    </lineage>
</organism>
<dbReference type="EMBL" id="JACHJH010000001">
    <property type="protein sequence ID" value="MBB4891355.1"/>
    <property type="molecule type" value="Genomic_DNA"/>
</dbReference>
<dbReference type="SMART" id="SM00831">
    <property type="entry name" value="Cation_ATPase_N"/>
    <property type="match status" value="1"/>
</dbReference>
<dbReference type="SUPFAM" id="SSF81665">
    <property type="entry name" value="Calcium ATPase, transmembrane domain M"/>
    <property type="match status" value="1"/>
</dbReference>
<dbReference type="PANTHER" id="PTHR42861">
    <property type="entry name" value="CALCIUM-TRANSPORTING ATPASE"/>
    <property type="match status" value="1"/>
</dbReference>
<dbReference type="PROSITE" id="PS00154">
    <property type="entry name" value="ATPASE_E1_E2"/>
    <property type="match status" value="1"/>
</dbReference>
<keyword evidence="7" id="KW-0997">Cell inner membrane</keyword>
<proteinExistence type="inferred from homology"/>
<dbReference type="Pfam" id="PF00689">
    <property type="entry name" value="Cation_ATPase_C"/>
    <property type="match status" value="1"/>
</dbReference>
<dbReference type="GO" id="GO:0016887">
    <property type="term" value="F:ATP hydrolysis activity"/>
    <property type="evidence" value="ECO:0007669"/>
    <property type="project" value="InterPro"/>
</dbReference>
<keyword evidence="11" id="KW-0067">ATP-binding</keyword>
<evidence type="ECO:0000256" key="6">
    <source>
        <dbReference type="ARBA" id="ARBA00022475"/>
    </source>
</evidence>
<dbReference type="InterPro" id="IPR023214">
    <property type="entry name" value="HAD_sf"/>
</dbReference>
<dbReference type="PRINTS" id="PR01836">
    <property type="entry name" value="MGATPASE"/>
</dbReference>
<dbReference type="Proteomes" id="UP000556084">
    <property type="component" value="Unassembled WGS sequence"/>
</dbReference>
<dbReference type="SFLD" id="SFLDS00003">
    <property type="entry name" value="Haloacid_Dehalogenase"/>
    <property type="match status" value="1"/>
</dbReference>
<evidence type="ECO:0000259" key="21">
    <source>
        <dbReference type="SMART" id="SM00831"/>
    </source>
</evidence>
<keyword evidence="12" id="KW-0460">Magnesium</keyword>
<evidence type="ECO:0000256" key="19">
    <source>
        <dbReference type="SAM" id="MobiDB-lite"/>
    </source>
</evidence>
<keyword evidence="23" id="KW-1185">Reference proteome</keyword>
<keyword evidence="6" id="KW-1003">Cell membrane</keyword>
<dbReference type="RefSeq" id="WP_184345962.1">
    <property type="nucleotide sequence ID" value="NZ_JACHJH010000001.1"/>
</dbReference>
<comment type="function">
    <text evidence="1">Mediates magnesium influx to the cytosol.</text>
</comment>
<dbReference type="SUPFAM" id="SSF56784">
    <property type="entry name" value="HAD-like"/>
    <property type="match status" value="1"/>
</dbReference>
<evidence type="ECO:0000256" key="18">
    <source>
        <dbReference type="ARBA" id="ARBA00049360"/>
    </source>
</evidence>
<dbReference type="InterPro" id="IPR004014">
    <property type="entry name" value="ATPase_P-typ_cation-transptr_N"/>
</dbReference>
<feature type="transmembrane region" description="Helical" evidence="20">
    <location>
        <begin position="69"/>
        <end position="102"/>
    </location>
</feature>
<feature type="transmembrane region" description="Helical" evidence="20">
    <location>
        <begin position="845"/>
        <end position="864"/>
    </location>
</feature>
<dbReference type="GO" id="GO:0005886">
    <property type="term" value="C:plasma membrane"/>
    <property type="evidence" value="ECO:0007669"/>
    <property type="project" value="UniProtKB-SubCell"/>
</dbReference>
<feature type="transmembrane region" description="Helical" evidence="20">
    <location>
        <begin position="259"/>
        <end position="280"/>
    </location>
</feature>
<evidence type="ECO:0000256" key="7">
    <source>
        <dbReference type="ARBA" id="ARBA00022519"/>
    </source>
</evidence>
<dbReference type="InterPro" id="IPR023299">
    <property type="entry name" value="ATPase_P-typ_cyto_dom_N"/>
</dbReference>
<gene>
    <name evidence="22" type="ORF">FHS39_000355</name>
</gene>
<keyword evidence="15 20" id="KW-0472">Membrane</keyword>
<comment type="caution">
    <text evidence="22">The sequence shown here is derived from an EMBL/GenBank/DDBJ whole genome shotgun (WGS) entry which is preliminary data.</text>
</comment>
<evidence type="ECO:0000256" key="13">
    <source>
        <dbReference type="ARBA" id="ARBA00022967"/>
    </source>
</evidence>
<dbReference type="Gene3D" id="3.40.50.1000">
    <property type="entry name" value="HAD superfamily/HAD-like"/>
    <property type="match status" value="1"/>
</dbReference>
<evidence type="ECO:0000256" key="9">
    <source>
        <dbReference type="ARBA" id="ARBA00022692"/>
    </source>
</evidence>
<feature type="transmembrane region" description="Helical" evidence="20">
    <location>
        <begin position="292"/>
        <end position="316"/>
    </location>
</feature>
<dbReference type="SFLD" id="SFLDG00002">
    <property type="entry name" value="C1.7:_P-type_atpase_like"/>
    <property type="match status" value="1"/>
</dbReference>
<dbReference type="AlphaFoldDB" id="A0A7W7LJF1"/>
<evidence type="ECO:0000256" key="5">
    <source>
        <dbReference type="ARBA" id="ARBA00013555"/>
    </source>
</evidence>
<sequence>MAWAPEARTAAPGPGGSDLEVLRALESGPRGLVEAEADERLARHGENTFPGRRPASWPRRFARSLRDPFTAVLVGLGLVSAVLAAWGTACVIAVLVTVSCVLRATGEHRADRSAAALRELLAATATVRRRATDASPPTAREVPVDQLVPGDLVLLAPGDLVPADLRLLRATGLTVHEAALTGESAPVRKSAETPPGPDGGGSGFDRPHLCFQGSSVVSGTASGVVVATGRDTVLSGALSAEHGLRGRGRRTATPFDRSVNGIAWTLIRFMLLTAPLVLIADALLHGRGLETMPFAVAVAVGLTPEMLPVIVTTALARGAALLARDGEVIVRRLPALHDLGAVDVLCVDKTGTLTEDRPVLAVSEDADGRPDPAVLHWAAVNALWTLHLAELPAPDALDEAVLDTAAADFGTDPGEEYEGVDALPCGPGRRLSTAVVRRPGDPRFALASTHTLVVKGAPEDVLDRCALDAAERERLAGRARALADGGLRVLAVARAERPARSRPYAPGDEHDLTFTGFVGLSDAPAPSAAEAVERLARRGVTVKVLTGDHPGTAARVCRELGLDPGEVVTADRIDTLDDTALARLATDTTVFARCAPEHKARIVRALREGGHTTGFLGDGVNDLAALRAADVGVCPRDGVDVAREAADVVLASKDLTALERAIVTGRRSSANIASYLRITLSSNFGNVIAMLVAGLVLPFLPMLPAQVLVQNLFFDAAQLALAFDKPGAGAGERPAVLRPRALLRFVTGFGLLNAAADLATFGVLALAVRSLGGHGGQEAFHAGWFTENLLTQGMVMLLLRSGRRAAEGRAAGPVLPAVTGLAVVGLLLPLSPVGAALSMTGLPPVYYGLLALVLALYGAGLAVARARADRQPAA</sequence>
<dbReference type="Gene3D" id="3.40.1110.10">
    <property type="entry name" value="Calcium-transporting ATPase, cytoplasmic domain N"/>
    <property type="match status" value="1"/>
</dbReference>
<comment type="subcellular location">
    <subcellularLocation>
        <location evidence="2">Cell inner membrane</location>
        <topology evidence="2">Multi-pass membrane protein</topology>
    </subcellularLocation>
</comment>
<comment type="catalytic activity">
    <reaction evidence="18">
        <text>ATP + H2O = ADP + phosphate + H(+)</text>
        <dbReference type="Rhea" id="RHEA:13065"/>
        <dbReference type="ChEBI" id="CHEBI:15377"/>
        <dbReference type="ChEBI" id="CHEBI:15378"/>
        <dbReference type="ChEBI" id="CHEBI:30616"/>
        <dbReference type="ChEBI" id="CHEBI:43474"/>
        <dbReference type="ChEBI" id="CHEBI:456216"/>
    </reaction>
</comment>
<comment type="similarity">
    <text evidence="3">Belongs to the cation transport ATPase (P-type) (TC 3.A.3) family. Type IIIB subfamily.</text>
</comment>
<dbReference type="InterPro" id="IPR006068">
    <property type="entry name" value="ATPase_P-typ_cation-transptr_C"/>
</dbReference>
<dbReference type="Gene3D" id="2.70.150.10">
    <property type="entry name" value="Calcium-transporting ATPase, cytoplasmic transduction domain A"/>
    <property type="match status" value="1"/>
</dbReference>
<evidence type="ECO:0000313" key="23">
    <source>
        <dbReference type="Proteomes" id="UP000556084"/>
    </source>
</evidence>
<dbReference type="EC" id="7.2.2.14" evidence="4"/>
<evidence type="ECO:0000256" key="12">
    <source>
        <dbReference type="ARBA" id="ARBA00022842"/>
    </source>
</evidence>
<evidence type="ECO:0000256" key="20">
    <source>
        <dbReference type="SAM" id="Phobius"/>
    </source>
</evidence>
<dbReference type="SFLD" id="SFLDF00027">
    <property type="entry name" value="p-type_atpase"/>
    <property type="match status" value="1"/>
</dbReference>
<evidence type="ECO:0000256" key="15">
    <source>
        <dbReference type="ARBA" id="ARBA00023136"/>
    </source>
</evidence>
<dbReference type="InterPro" id="IPR018303">
    <property type="entry name" value="ATPase_P-typ_P_site"/>
</dbReference>
<dbReference type="Pfam" id="PF00122">
    <property type="entry name" value="E1-E2_ATPase"/>
    <property type="match status" value="1"/>
</dbReference>
<dbReference type="Gene3D" id="1.20.1110.10">
    <property type="entry name" value="Calcium-transporting ATPase, transmembrane domain"/>
    <property type="match status" value="1"/>
</dbReference>
<keyword evidence="14 20" id="KW-1133">Transmembrane helix</keyword>
<dbReference type="Pfam" id="PF00702">
    <property type="entry name" value="Hydrolase"/>
    <property type="match status" value="1"/>
</dbReference>
<evidence type="ECO:0000256" key="3">
    <source>
        <dbReference type="ARBA" id="ARBA00008746"/>
    </source>
</evidence>
<dbReference type="InterPro" id="IPR006415">
    <property type="entry name" value="P-type_ATPase_IIIB"/>
</dbReference>
<evidence type="ECO:0000256" key="4">
    <source>
        <dbReference type="ARBA" id="ARBA00012786"/>
    </source>
</evidence>
<evidence type="ECO:0000256" key="16">
    <source>
        <dbReference type="ARBA" id="ARBA00029806"/>
    </source>
</evidence>
<dbReference type="GO" id="GO:0005524">
    <property type="term" value="F:ATP binding"/>
    <property type="evidence" value="ECO:0007669"/>
    <property type="project" value="UniProtKB-KW"/>
</dbReference>
<dbReference type="InterPro" id="IPR036412">
    <property type="entry name" value="HAD-like_sf"/>
</dbReference>
<dbReference type="GO" id="GO:0015444">
    <property type="term" value="F:P-type magnesium transporter activity"/>
    <property type="evidence" value="ECO:0007669"/>
    <property type="project" value="UniProtKB-EC"/>
</dbReference>
<keyword evidence="9 20" id="KW-0812">Transmembrane</keyword>
<feature type="region of interest" description="Disordered" evidence="19">
    <location>
        <begin position="184"/>
        <end position="205"/>
    </location>
</feature>
<evidence type="ECO:0000256" key="17">
    <source>
        <dbReference type="ARBA" id="ARBA00047295"/>
    </source>
</evidence>
<dbReference type="NCBIfam" id="TIGR01494">
    <property type="entry name" value="ATPase_P-type"/>
    <property type="match status" value="1"/>
</dbReference>
<evidence type="ECO:0000256" key="11">
    <source>
        <dbReference type="ARBA" id="ARBA00022840"/>
    </source>
</evidence>
<evidence type="ECO:0000256" key="2">
    <source>
        <dbReference type="ARBA" id="ARBA00004429"/>
    </source>
</evidence>
<comment type="catalytic activity">
    <reaction evidence="17">
        <text>Mg(2+)(out) + ATP + H2O = Mg(2+)(in) + ADP + phosphate + H(+)</text>
        <dbReference type="Rhea" id="RHEA:10260"/>
        <dbReference type="ChEBI" id="CHEBI:15377"/>
        <dbReference type="ChEBI" id="CHEBI:15378"/>
        <dbReference type="ChEBI" id="CHEBI:18420"/>
        <dbReference type="ChEBI" id="CHEBI:30616"/>
        <dbReference type="ChEBI" id="CHEBI:43474"/>
        <dbReference type="ChEBI" id="CHEBI:456216"/>
        <dbReference type="EC" id="7.2.2.14"/>
    </reaction>
</comment>
<keyword evidence="13" id="KW-1278">Translocase</keyword>
<keyword evidence="10" id="KW-0547">Nucleotide-binding</keyword>
<name>A0A7W7LJF1_9ACTN</name>